<dbReference type="EMBL" id="JAPCKK010000016">
    <property type="protein sequence ID" value="MDP4097380.1"/>
    <property type="molecule type" value="Genomic_DNA"/>
</dbReference>
<evidence type="ECO:0000313" key="13">
    <source>
        <dbReference type="EMBL" id="MDP4097380.1"/>
    </source>
</evidence>
<sequence length="684" mass="73981">MKKNNRTKRGLDYVSLKLKLPLLITALVVAVILTISVIVYFLGSGIILDKSKDEIKANADRMGEGLWTAVQLQGQTSYLISSHHDIGELLKLRAEGTLSDEAFFSENNELFTRVNQKLAANLEATTGNQSFIVLDKKGIIIAGSKQDTVGESRADREYFQEALKGQPFISDAIVSSSTGKLLIAFSQPVMDENGQLLGVFAATVDSTFFVDKLKNIHINEQGKISILSRGGTILYDSKDQAAVGTQLEEAGGLLSMPVEGSILQGEADLGTDYLSYNKIPGADWVIYVLDSYDDMNEPVEALLEQIGLVAVLAVALAIIAGLLISRSITSPVLRLTHLFKQLASGDLTVAAEGKFHNEFRDLANSFNVMVGHNRKLLSDMNDSIVVLNQSTEELDESSRHASTSVTETTSTTGEIAKAVDLQARDTETMADMFNGFGEKFGMINAKAQSVKERTDAIVDVFDSSSQVVNELSAVNDKNEAEVQKISQITAQLQESSHSIAHITNAINEIARQTNLLALNASIEAARAGEHGRGFAVVASEIRKLAEQSAGQASQIHSIIQQNLSLVVENNNSVLQIQDISAAQDQYVGKTKGAFADILNHVTDITEQIKAMAEDLARMQKDSEEIIGLTQSLSATSEEVSASVEEVTVTMQDQSAMVRQLSDMVERIDGLSKGLAESAAAFKMD</sequence>
<dbReference type="PROSITE" id="PS50885">
    <property type="entry name" value="HAMP"/>
    <property type="match status" value="1"/>
</dbReference>
<feature type="domain" description="Methyl-accepting transducer" evidence="11">
    <location>
        <begin position="397"/>
        <end position="647"/>
    </location>
</feature>
<dbReference type="SMART" id="SM00283">
    <property type="entry name" value="MA"/>
    <property type="match status" value="1"/>
</dbReference>
<dbReference type="InterPro" id="IPR004089">
    <property type="entry name" value="MCPsignal_dom"/>
</dbReference>
<comment type="caution">
    <text evidence="13">The sequence shown here is derived from an EMBL/GenBank/DDBJ whole genome shotgun (WGS) entry which is preliminary data.</text>
</comment>
<dbReference type="SUPFAM" id="SSF58104">
    <property type="entry name" value="Methyl-accepting chemotaxis protein (MCP) signaling domain"/>
    <property type="match status" value="1"/>
</dbReference>
<keyword evidence="6 10" id="KW-0472">Membrane</keyword>
<dbReference type="PROSITE" id="PS50111">
    <property type="entry name" value="CHEMOTAXIS_TRANSDUC_2"/>
    <property type="match status" value="1"/>
</dbReference>
<feature type="domain" description="HAMP" evidence="12">
    <location>
        <begin position="326"/>
        <end position="378"/>
    </location>
</feature>
<dbReference type="CDD" id="cd06225">
    <property type="entry name" value="HAMP"/>
    <property type="match status" value="1"/>
</dbReference>
<evidence type="ECO:0000313" key="14">
    <source>
        <dbReference type="Proteomes" id="UP001241848"/>
    </source>
</evidence>
<dbReference type="PANTHER" id="PTHR32089:SF112">
    <property type="entry name" value="LYSOZYME-LIKE PROTEIN-RELATED"/>
    <property type="match status" value="1"/>
</dbReference>
<gene>
    <name evidence="13" type="ORF">OIN60_11425</name>
</gene>
<evidence type="ECO:0000256" key="8">
    <source>
        <dbReference type="ARBA" id="ARBA00029447"/>
    </source>
</evidence>
<evidence type="ECO:0000256" key="6">
    <source>
        <dbReference type="ARBA" id="ARBA00023136"/>
    </source>
</evidence>
<dbReference type="SMART" id="SM00304">
    <property type="entry name" value="HAMP"/>
    <property type="match status" value="1"/>
</dbReference>
<evidence type="ECO:0000256" key="10">
    <source>
        <dbReference type="SAM" id="Phobius"/>
    </source>
</evidence>
<evidence type="ECO:0000259" key="11">
    <source>
        <dbReference type="PROSITE" id="PS50111"/>
    </source>
</evidence>
<keyword evidence="7 9" id="KW-0807">Transducer</keyword>
<keyword evidence="4 10" id="KW-0812">Transmembrane</keyword>
<keyword evidence="5 10" id="KW-1133">Transmembrane helix</keyword>
<dbReference type="InterPro" id="IPR033479">
    <property type="entry name" value="dCache_1"/>
</dbReference>
<dbReference type="PANTHER" id="PTHR32089">
    <property type="entry name" value="METHYL-ACCEPTING CHEMOTAXIS PROTEIN MCPB"/>
    <property type="match status" value="1"/>
</dbReference>
<evidence type="ECO:0000259" key="12">
    <source>
        <dbReference type="PROSITE" id="PS50885"/>
    </source>
</evidence>
<proteinExistence type="inferred from homology"/>
<dbReference type="Pfam" id="PF00015">
    <property type="entry name" value="MCPsignal"/>
    <property type="match status" value="1"/>
</dbReference>
<evidence type="ECO:0000256" key="1">
    <source>
        <dbReference type="ARBA" id="ARBA00004651"/>
    </source>
</evidence>
<evidence type="ECO:0000256" key="7">
    <source>
        <dbReference type="ARBA" id="ARBA00023224"/>
    </source>
</evidence>
<name>A0ABT9FRM3_9BACL</name>
<evidence type="ECO:0000256" key="3">
    <source>
        <dbReference type="ARBA" id="ARBA00022500"/>
    </source>
</evidence>
<keyword evidence="14" id="KW-1185">Reference proteome</keyword>
<dbReference type="CDD" id="cd12914">
    <property type="entry name" value="PDC1_DGC_like"/>
    <property type="match status" value="1"/>
</dbReference>
<dbReference type="SUPFAM" id="SSF103190">
    <property type="entry name" value="Sensory domain-like"/>
    <property type="match status" value="1"/>
</dbReference>
<dbReference type="CDD" id="cd18774">
    <property type="entry name" value="PDC2_HK_sensor"/>
    <property type="match status" value="1"/>
</dbReference>
<dbReference type="InterPro" id="IPR029151">
    <property type="entry name" value="Sensor-like_sf"/>
</dbReference>
<protein>
    <submittedName>
        <fullName evidence="13">Methyl-accepting chemotaxis protein</fullName>
    </submittedName>
</protein>
<keyword evidence="2" id="KW-1003">Cell membrane</keyword>
<dbReference type="Gene3D" id="3.30.450.20">
    <property type="entry name" value="PAS domain"/>
    <property type="match status" value="1"/>
</dbReference>
<comment type="subcellular location">
    <subcellularLocation>
        <location evidence="1">Cell membrane</location>
        <topology evidence="1">Multi-pass membrane protein</topology>
    </subcellularLocation>
</comment>
<reference evidence="13 14" key="1">
    <citation type="submission" date="2022-10" db="EMBL/GenBank/DDBJ databases">
        <title>Paenibacillus description and whole genome data of maize root bacterial community.</title>
        <authorList>
            <person name="Marton D."/>
            <person name="Farkas M."/>
            <person name="Cserhati M."/>
        </authorList>
    </citation>
    <scope>NUCLEOTIDE SEQUENCE [LARGE SCALE GENOMIC DNA]</scope>
    <source>
        <strain evidence="13 14">P96</strain>
    </source>
</reference>
<dbReference type="Pfam" id="PF00672">
    <property type="entry name" value="HAMP"/>
    <property type="match status" value="1"/>
</dbReference>
<feature type="transmembrane region" description="Helical" evidence="10">
    <location>
        <begin position="20"/>
        <end position="42"/>
    </location>
</feature>
<dbReference type="Proteomes" id="UP001241848">
    <property type="component" value="Unassembled WGS sequence"/>
</dbReference>
<dbReference type="InterPro" id="IPR003660">
    <property type="entry name" value="HAMP_dom"/>
</dbReference>
<dbReference type="Gene3D" id="1.10.287.950">
    <property type="entry name" value="Methyl-accepting chemotaxis protein"/>
    <property type="match status" value="1"/>
</dbReference>
<dbReference type="RefSeq" id="WP_305754989.1">
    <property type="nucleotide sequence ID" value="NZ_JAPCKK010000016.1"/>
</dbReference>
<evidence type="ECO:0000256" key="4">
    <source>
        <dbReference type="ARBA" id="ARBA00022692"/>
    </source>
</evidence>
<accession>A0ABT9FRM3</accession>
<evidence type="ECO:0000256" key="5">
    <source>
        <dbReference type="ARBA" id="ARBA00022989"/>
    </source>
</evidence>
<dbReference type="Gene3D" id="1.10.8.500">
    <property type="entry name" value="HAMP domain in histidine kinase"/>
    <property type="match status" value="1"/>
</dbReference>
<evidence type="ECO:0000256" key="2">
    <source>
        <dbReference type="ARBA" id="ARBA00022475"/>
    </source>
</evidence>
<evidence type="ECO:0000256" key="9">
    <source>
        <dbReference type="PROSITE-ProRule" id="PRU00284"/>
    </source>
</evidence>
<organism evidence="13 14">
    <name type="scientific">Paenibacillus zeirhizosphaerae</name>
    <dbReference type="NCBI Taxonomy" id="2987519"/>
    <lineage>
        <taxon>Bacteria</taxon>
        <taxon>Bacillati</taxon>
        <taxon>Bacillota</taxon>
        <taxon>Bacilli</taxon>
        <taxon>Bacillales</taxon>
        <taxon>Paenibacillaceae</taxon>
        <taxon>Paenibacillus</taxon>
    </lineage>
</organism>
<dbReference type="Pfam" id="PF02743">
    <property type="entry name" value="dCache_1"/>
    <property type="match status" value="1"/>
</dbReference>
<comment type="similarity">
    <text evidence="8">Belongs to the methyl-accepting chemotaxis (MCP) protein family.</text>
</comment>
<keyword evidence="3" id="KW-0145">Chemotaxis</keyword>